<accession>A0A3S4DT63</accession>
<name>A0A3S4DT63_9HYPH</name>
<gene>
    <name evidence="3" type="ORF">DEVEQU_03886</name>
</gene>
<dbReference type="InterPro" id="IPR027826">
    <property type="entry name" value="DUF4431"/>
</dbReference>
<dbReference type="RefSeq" id="WP_126152231.1">
    <property type="nucleotide sequence ID" value="NZ_JBHTMH010000001.1"/>
</dbReference>
<dbReference type="EMBL" id="UZWD01000068">
    <property type="protein sequence ID" value="VDS06721.1"/>
    <property type="molecule type" value="Genomic_DNA"/>
</dbReference>
<protein>
    <recommendedName>
        <fullName evidence="2">DUF4431 domain-containing protein</fullName>
    </recommendedName>
</protein>
<feature type="domain" description="DUF4431" evidence="2">
    <location>
        <begin position="88"/>
        <end position="127"/>
    </location>
</feature>
<evidence type="ECO:0000313" key="4">
    <source>
        <dbReference type="Proteomes" id="UP000268844"/>
    </source>
</evidence>
<keyword evidence="1" id="KW-0732">Signal</keyword>
<dbReference type="Proteomes" id="UP000268844">
    <property type="component" value="Unassembled WGS sequence"/>
</dbReference>
<feature type="signal peptide" evidence="1">
    <location>
        <begin position="1"/>
        <end position="21"/>
    </location>
</feature>
<evidence type="ECO:0000259" key="2">
    <source>
        <dbReference type="Pfam" id="PF14485"/>
    </source>
</evidence>
<reference evidence="3 4" key="1">
    <citation type="submission" date="2018-12" db="EMBL/GenBank/DDBJ databases">
        <authorList>
            <person name="Criscuolo A."/>
        </authorList>
    </citation>
    <scope>NUCLEOTIDE SEQUENCE [LARGE SCALE GENOMIC DNA]</scope>
    <source>
        <strain evidence="3">ACIP1116281</strain>
    </source>
</reference>
<organism evidence="3 4">
    <name type="scientific">Devosia equisanguinis</name>
    <dbReference type="NCBI Taxonomy" id="2490941"/>
    <lineage>
        <taxon>Bacteria</taxon>
        <taxon>Pseudomonadati</taxon>
        <taxon>Pseudomonadota</taxon>
        <taxon>Alphaproteobacteria</taxon>
        <taxon>Hyphomicrobiales</taxon>
        <taxon>Devosiaceae</taxon>
        <taxon>Devosia</taxon>
    </lineage>
</organism>
<evidence type="ECO:0000256" key="1">
    <source>
        <dbReference type="SAM" id="SignalP"/>
    </source>
</evidence>
<keyword evidence="4" id="KW-1185">Reference proteome</keyword>
<dbReference type="OrthoDB" id="1522627at2"/>
<feature type="chain" id="PRO_5018658247" description="DUF4431 domain-containing protein" evidence="1">
    <location>
        <begin position="22"/>
        <end position="129"/>
    </location>
</feature>
<dbReference type="AlphaFoldDB" id="A0A3S4DT63"/>
<evidence type="ECO:0000313" key="3">
    <source>
        <dbReference type="EMBL" id="VDS06721.1"/>
    </source>
</evidence>
<sequence>MRLKYVLGAAILMVLSTPAMAQECARWGEPAELSGILVEGIYPGPPEYESVERGDAAYTALLLHLTTPICVSEGSDPEEPAIESTELVQLACSPKRISRLKSGERITVSGTLFSAHTGYHVTPALLDCQ</sequence>
<dbReference type="Pfam" id="PF14485">
    <property type="entry name" value="DUF4431"/>
    <property type="match status" value="1"/>
</dbReference>
<proteinExistence type="predicted"/>